<dbReference type="HOGENOM" id="CLU_125473_0_0_5"/>
<feature type="signal peptide" evidence="1">
    <location>
        <begin position="1"/>
        <end position="21"/>
    </location>
</feature>
<name>A0A0B5E3Z6_9RHOB</name>
<organism evidence="2 3">
    <name type="scientific">Celeribacter indicus</name>
    <dbReference type="NCBI Taxonomy" id="1208324"/>
    <lineage>
        <taxon>Bacteria</taxon>
        <taxon>Pseudomonadati</taxon>
        <taxon>Pseudomonadota</taxon>
        <taxon>Alphaproteobacteria</taxon>
        <taxon>Rhodobacterales</taxon>
        <taxon>Roseobacteraceae</taxon>
        <taxon>Celeribacter</taxon>
    </lineage>
</organism>
<evidence type="ECO:0008006" key="4">
    <source>
        <dbReference type="Google" id="ProtNLM"/>
    </source>
</evidence>
<dbReference type="RefSeq" id="WP_043870493.1">
    <property type="nucleotide sequence ID" value="NZ_CP004393.1"/>
</dbReference>
<feature type="chain" id="PRO_5002114315" description="Acetolactate synthase" evidence="1">
    <location>
        <begin position="22"/>
        <end position="137"/>
    </location>
</feature>
<dbReference type="AlphaFoldDB" id="A0A0B5E3Z6"/>
<evidence type="ECO:0000313" key="2">
    <source>
        <dbReference type="EMBL" id="AJE48090.1"/>
    </source>
</evidence>
<evidence type="ECO:0000313" key="3">
    <source>
        <dbReference type="Proteomes" id="UP000031521"/>
    </source>
</evidence>
<sequence>MTIRLSALALLLPGLGVSASAGLSPALAEDLAVPSGQPVRFLERLTDRPATGPTARFRFVAPDLAAMLDRLGYAQVEADLSYLCESYALPRLGEPRPSLVVISLSAEPTEFADPAPEVAQVFEAYRPVETGCEWEAF</sequence>
<reference evidence="2 3" key="1">
    <citation type="journal article" date="2014" name="Int. J. Syst. Evol. Microbiol.">
        <title>Celeribacter indicus sp. nov., a polycyclic aromatic hydrocarbon-degrading bacterium from deep-sea sediment and reclassification of Huaishuia halophila as Celeribacter halophilus comb. nov.</title>
        <authorList>
            <person name="Lai Q."/>
            <person name="Cao J."/>
            <person name="Yuan J."/>
            <person name="Li F."/>
            <person name="Shao Z."/>
        </authorList>
    </citation>
    <scope>NUCLEOTIDE SEQUENCE [LARGE SCALE GENOMIC DNA]</scope>
    <source>
        <strain evidence="2">P73</strain>
    </source>
</reference>
<dbReference type="OrthoDB" id="7862028at2"/>
<dbReference type="EMBL" id="CP004393">
    <property type="protein sequence ID" value="AJE48090.1"/>
    <property type="molecule type" value="Genomic_DNA"/>
</dbReference>
<dbReference type="KEGG" id="cid:P73_3375"/>
<keyword evidence="1" id="KW-0732">Signal</keyword>
<dbReference type="Pfam" id="PF20107">
    <property type="entry name" value="DUF6497"/>
    <property type="match status" value="1"/>
</dbReference>
<dbReference type="Proteomes" id="UP000031521">
    <property type="component" value="Chromosome"/>
</dbReference>
<dbReference type="STRING" id="1208324.P73_3375"/>
<accession>A0A0B5E3Z6</accession>
<proteinExistence type="predicted"/>
<keyword evidence="3" id="KW-1185">Reference proteome</keyword>
<protein>
    <recommendedName>
        <fullName evidence="4">Acetolactate synthase</fullName>
    </recommendedName>
</protein>
<dbReference type="InterPro" id="IPR045467">
    <property type="entry name" value="DUF6497"/>
</dbReference>
<gene>
    <name evidence="2" type="ORF">P73_3375</name>
</gene>
<evidence type="ECO:0000256" key="1">
    <source>
        <dbReference type="SAM" id="SignalP"/>
    </source>
</evidence>